<evidence type="ECO:0000313" key="6">
    <source>
        <dbReference type="EMBL" id="BDZ46122.1"/>
    </source>
</evidence>
<dbReference type="EMBL" id="AP027731">
    <property type="protein sequence ID" value="BDZ46122.1"/>
    <property type="molecule type" value="Genomic_DNA"/>
</dbReference>
<evidence type="ECO:0000256" key="1">
    <source>
        <dbReference type="ARBA" id="ARBA00023239"/>
    </source>
</evidence>
<dbReference type="Pfam" id="PF19906">
    <property type="entry name" value="CGDB"/>
    <property type="match status" value="1"/>
</dbReference>
<comment type="similarity">
    <text evidence="3">Belongs to the C-glycoside deglycosidase beta subunit family.</text>
</comment>
<keyword evidence="7" id="KW-1185">Reference proteome</keyword>
<dbReference type="Proteomes" id="UP001321498">
    <property type="component" value="Chromosome"/>
</dbReference>
<evidence type="ECO:0000256" key="2">
    <source>
        <dbReference type="ARBA" id="ARBA00023277"/>
    </source>
</evidence>
<gene>
    <name evidence="6" type="ORF">GCM10025866_20310</name>
</gene>
<keyword evidence="1" id="KW-0456">Lyase</keyword>
<dbReference type="RefSeq" id="WP_286276221.1">
    <property type="nucleotide sequence ID" value="NZ_AP027731.1"/>
</dbReference>
<keyword evidence="2" id="KW-0119">Carbohydrate metabolism</keyword>
<sequence>MLSDSIIEENTLKRRGNRVAITVRMPWYRALPLSSVSAVEFRIDGVQVPPETVTFTVEGRTYRLDELPFKTDDWWFVLDSAVLEGAKPNVPDAGSHEVQVAIGLYIPYLPKADGVRMIRDRDTKTMALQEAS</sequence>
<accession>A0ABN6XMC0</accession>
<protein>
    <recommendedName>
        <fullName evidence="4">C-deglycosylation enzyme beta subunit</fullName>
    </recommendedName>
</protein>
<feature type="domain" description="C-glycoside deglycosidase beta subunit" evidence="5">
    <location>
        <begin position="20"/>
        <end position="108"/>
    </location>
</feature>
<proteinExistence type="inferred from homology"/>
<name>A0ABN6XMC0_9MICO</name>
<evidence type="ECO:0000256" key="4">
    <source>
        <dbReference type="ARBA" id="ARBA00047208"/>
    </source>
</evidence>
<organism evidence="6 7">
    <name type="scientific">Naasia aerilata</name>
    <dbReference type="NCBI Taxonomy" id="1162966"/>
    <lineage>
        <taxon>Bacteria</taxon>
        <taxon>Bacillati</taxon>
        <taxon>Actinomycetota</taxon>
        <taxon>Actinomycetes</taxon>
        <taxon>Micrococcales</taxon>
        <taxon>Microbacteriaceae</taxon>
        <taxon>Naasia</taxon>
    </lineage>
</organism>
<dbReference type="InterPro" id="IPR045959">
    <property type="entry name" value="CGDB"/>
</dbReference>
<evidence type="ECO:0000259" key="5">
    <source>
        <dbReference type="Pfam" id="PF19906"/>
    </source>
</evidence>
<evidence type="ECO:0000256" key="3">
    <source>
        <dbReference type="ARBA" id="ARBA00046336"/>
    </source>
</evidence>
<evidence type="ECO:0000313" key="7">
    <source>
        <dbReference type="Proteomes" id="UP001321498"/>
    </source>
</evidence>
<reference evidence="7" key="1">
    <citation type="journal article" date="2019" name="Int. J. Syst. Evol. Microbiol.">
        <title>The Global Catalogue of Microorganisms (GCM) 10K type strain sequencing project: providing services to taxonomists for standard genome sequencing and annotation.</title>
        <authorList>
            <consortium name="The Broad Institute Genomics Platform"/>
            <consortium name="The Broad Institute Genome Sequencing Center for Infectious Disease"/>
            <person name="Wu L."/>
            <person name="Ma J."/>
        </authorList>
    </citation>
    <scope>NUCLEOTIDE SEQUENCE [LARGE SCALE GENOMIC DNA]</scope>
    <source>
        <strain evidence="7">NBRC 108725</strain>
    </source>
</reference>